<dbReference type="InterPro" id="IPR036866">
    <property type="entry name" value="RibonucZ/Hydroxyglut_hydro"/>
</dbReference>
<dbReference type="InterPro" id="IPR001279">
    <property type="entry name" value="Metallo-B-lactamas"/>
</dbReference>
<accession>A0A4R5DTY2</accession>
<dbReference type="GO" id="GO:0016787">
    <property type="term" value="F:hydrolase activity"/>
    <property type="evidence" value="ECO:0007669"/>
    <property type="project" value="UniProtKB-KW"/>
</dbReference>
<dbReference type="Gene3D" id="3.60.15.10">
    <property type="entry name" value="Ribonuclease Z/Hydroxyacylglutathione hydrolase-like"/>
    <property type="match status" value="1"/>
</dbReference>
<dbReference type="AlphaFoldDB" id="A0A4R5DTY2"/>
<dbReference type="Proteomes" id="UP000294850">
    <property type="component" value="Unassembled WGS sequence"/>
</dbReference>
<sequence length="326" mass="37379">MPYTSNPDLKTISLPFEWKGTPVLDNGRFVNQQYPFNDSLLELLKWQLQTNPQKEEKRKDTWRPEVVSNSNFLQSGQDCIVWLGHASFFIRLAGITLLIDPILFDSTFLKRLCPLPVLPEDFINLDYILISHDHRDHFDEKSIRCLAVNNPAATWLTGLNMEKILYSFSGSKKIQNAGWYQQFETLPELKITYIPSRHWGKRGLNDTNLRLWGGYVIEGADKTIYFCGDSGYDSHFADVAEVFPNIDYCMVGIGAYKPEFFMGQSHTSPADALKAFHDTKARTMIPMHYGTFDLADEPVGDPIRVLRQIKTSDDDIRFLKIGEVLL</sequence>
<keyword evidence="3" id="KW-1185">Reference proteome</keyword>
<keyword evidence="2" id="KW-0378">Hydrolase</keyword>
<dbReference type="PANTHER" id="PTHR15032">
    <property type="entry name" value="N-ACYL-PHOSPHATIDYLETHANOLAMINE-HYDROLYZING PHOSPHOLIPASE D"/>
    <property type="match status" value="1"/>
</dbReference>
<evidence type="ECO:0000313" key="2">
    <source>
        <dbReference type="EMBL" id="TDE14625.1"/>
    </source>
</evidence>
<comment type="caution">
    <text evidence="2">The sequence shown here is derived from an EMBL/GenBank/DDBJ whole genome shotgun (WGS) entry which is preliminary data.</text>
</comment>
<reference evidence="2 3" key="1">
    <citation type="submission" date="2019-03" db="EMBL/GenBank/DDBJ databases">
        <title>Dyadobacter AR-3-6 sp. nov., isolated from arctic soil.</title>
        <authorList>
            <person name="Chaudhary D.K."/>
        </authorList>
    </citation>
    <scope>NUCLEOTIDE SEQUENCE [LARGE SCALE GENOMIC DNA]</scope>
    <source>
        <strain evidence="2 3">AR-3-6</strain>
    </source>
</reference>
<protein>
    <submittedName>
        <fullName evidence="2">Zn-dependent hydrolase</fullName>
    </submittedName>
</protein>
<dbReference type="SUPFAM" id="SSF56281">
    <property type="entry name" value="Metallo-hydrolase/oxidoreductase"/>
    <property type="match status" value="1"/>
</dbReference>
<proteinExistence type="predicted"/>
<name>A0A4R5DTY2_9BACT</name>
<dbReference type="OrthoDB" id="9805728at2"/>
<evidence type="ECO:0000313" key="3">
    <source>
        <dbReference type="Proteomes" id="UP000294850"/>
    </source>
</evidence>
<dbReference type="RefSeq" id="WP_131959209.1">
    <property type="nucleotide sequence ID" value="NZ_SMFL01000005.1"/>
</dbReference>
<dbReference type="PANTHER" id="PTHR15032:SF4">
    <property type="entry name" value="N-ACYL-PHOSPHATIDYLETHANOLAMINE-HYDROLYZING PHOSPHOLIPASE D"/>
    <property type="match status" value="1"/>
</dbReference>
<feature type="domain" description="Metallo-beta-lactamase" evidence="1">
    <location>
        <begin position="97"/>
        <end position="289"/>
    </location>
</feature>
<dbReference type="EMBL" id="SMFL01000005">
    <property type="protein sequence ID" value="TDE14625.1"/>
    <property type="molecule type" value="Genomic_DNA"/>
</dbReference>
<evidence type="ECO:0000259" key="1">
    <source>
        <dbReference type="Pfam" id="PF12706"/>
    </source>
</evidence>
<gene>
    <name evidence="2" type="ORF">E0F88_15645</name>
</gene>
<dbReference type="GO" id="GO:0005737">
    <property type="term" value="C:cytoplasm"/>
    <property type="evidence" value="ECO:0007669"/>
    <property type="project" value="TreeGrafter"/>
</dbReference>
<dbReference type="Pfam" id="PF12706">
    <property type="entry name" value="Lactamase_B_2"/>
    <property type="match status" value="1"/>
</dbReference>
<organism evidence="2 3">
    <name type="scientific">Dyadobacter psychrotolerans</name>
    <dbReference type="NCBI Taxonomy" id="2541721"/>
    <lineage>
        <taxon>Bacteria</taxon>
        <taxon>Pseudomonadati</taxon>
        <taxon>Bacteroidota</taxon>
        <taxon>Cytophagia</taxon>
        <taxon>Cytophagales</taxon>
        <taxon>Spirosomataceae</taxon>
        <taxon>Dyadobacter</taxon>
    </lineage>
</organism>